<protein>
    <submittedName>
        <fullName evidence="1">Uncharacterized protein</fullName>
    </submittedName>
</protein>
<proteinExistence type="predicted"/>
<dbReference type="EMBL" id="JAMKPW020000001">
    <property type="protein sequence ID" value="KAK8221871.1"/>
    <property type="molecule type" value="Genomic_DNA"/>
</dbReference>
<keyword evidence="2" id="KW-1185">Reference proteome</keyword>
<dbReference type="Proteomes" id="UP001320706">
    <property type="component" value="Unassembled WGS sequence"/>
</dbReference>
<name>A0ACC3SNH4_9PEZI</name>
<sequence>MSSSALRSEVIRAYKGTNCLGEAMNTANSEAELLYLGREYPLGYNYFKPRLHEAFAAKANVTDEEEIRKGLAQAEYVKKELEAM</sequence>
<reference evidence="1" key="1">
    <citation type="submission" date="2024-02" db="EMBL/GenBank/DDBJ databases">
        <title>Metagenome Assembled Genome of Zalaria obscura JY119.</title>
        <authorList>
            <person name="Vighnesh L."/>
            <person name="Jagadeeshwari U."/>
            <person name="Venkata Ramana C."/>
            <person name="Sasikala C."/>
        </authorList>
    </citation>
    <scope>NUCLEOTIDE SEQUENCE</scope>
    <source>
        <strain evidence="1">JY119</strain>
    </source>
</reference>
<organism evidence="1 2">
    <name type="scientific">Zalaria obscura</name>
    <dbReference type="NCBI Taxonomy" id="2024903"/>
    <lineage>
        <taxon>Eukaryota</taxon>
        <taxon>Fungi</taxon>
        <taxon>Dikarya</taxon>
        <taxon>Ascomycota</taxon>
        <taxon>Pezizomycotina</taxon>
        <taxon>Dothideomycetes</taxon>
        <taxon>Dothideomycetidae</taxon>
        <taxon>Dothideales</taxon>
        <taxon>Zalariaceae</taxon>
        <taxon>Zalaria</taxon>
    </lineage>
</organism>
<evidence type="ECO:0000313" key="2">
    <source>
        <dbReference type="Proteomes" id="UP001320706"/>
    </source>
</evidence>
<evidence type="ECO:0000313" key="1">
    <source>
        <dbReference type="EMBL" id="KAK8221871.1"/>
    </source>
</evidence>
<accession>A0ACC3SNH4</accession>
<gene>
    <name evidence="1" type="ORF">M8818_000036</name>
</gene>
<comment type="caution">
    <text evidence="1">The sequence shown here is derived from an EMBL/GenBank/DDBJ whole genome shotgun (WGS) entry which is preliminary data.</text>
</comment>